<evidence type="ECO:0000256" key="1">
    <source>
        <dbReference type="SAM" id="SignalP"/>
    </source>
</evidence>
<evidence type="ECO:0000313" key="3">
    <source>
        <dbReference type="Proteomes" id="UP001317742"/>
    </source>
</evidence>
<sequence length="295" mass="32724">MKRILAVLTLSLGLIFPGAAFAHTLWVNVYESFVHKPGHVIASLGWGHVVPMDDVFEHFDLASYYLVDPDMSRVDFPLPALIKKMDGESEVQKSLRIVGGDTGVHKMTLKDDAKKGTYQVAAVSRDNFYSTYIDLKGRHKWAHTTMDKVKNVKKVIEGMKFTTYAKSFFTVGKWTQPSALGFDLEILPLTDLSRVRAGEMVEFDVKLLGRSLNTIPERAFEYMTLTSNTFGGPDGFTLATLVYNGKASFRIPTAGQWVANIYTRQAVTPDGPLKALVGKCTNVLYAATVSFNVNP</sequence>
<name>A0ABN6S613_9BACT</name>
<dbReference type="RefSeq" id="WP_281761194.1">
    <property type="nucleotide sequence ID" value="NZ_AP026709.1"/>
</dbReference>
<dbReference type="InterPro" id="IPR019613">
    <property type="entry name" value="DUF4198"/>
</dbReference>
<protein>
    <recommendedName>
        <fullName evidence="4">DUF4198 domain-containing protein</fullName>
    </recommendedName>
</protein>
<feature type="signal peptide" evidence="1">
    <location>
        <begin position="1"/>
        <end position="22"/>
    </location>
</feature>
<proteinExistence type="predicted"/>
<accession>A0ABN6S613</accession>
<gene>
    <name evidence="2" type="ORF">SYK_30600</name>
</gene>
<dbReference type="Proteomes" id="UP001317742">
    <property type="component" value="Chromosome"/>
</dbReference>
<organism evidence="2 3">
    <name type="scientific">Pseudodesulfovibrio nedwellii</name>
    <dbReference type="NCBI Taxonomy" id="2973072"/>
    <lineage>
        <taxon>Bacteria</taxon>
        <taxon>Pseudomonadati</taxon>
        <taxon>Thermodesulfobacteriota</taxon>
        <taxon>Desulfovibrionia</taxon>
        <taxon>Desulfovibrionales</taxon>
        <taxon>Desulfovibrionaceae</taxon>
    </lineage>
</organism>
<evidence type="ECO:0000313" key="2">
    <source>
        <dbReference type="EMBL" id="BDQ38700.1"/>
    </source>
</evidence>
<evidence type="ECO:0008006" key="4">
    <source>
        <dbReference type="Google" id="ProtNLM"/>
    </source>
</evidence>
<reference evidence="2 3" key="1">
    <citation type="submission" date="2022-08" db="EMBL/GenBank/DDBJ databases">
        <title>Genome Sequence of the sulphate-reducing bacterium, Pseudodesulfovibrio sp. SYK.</title>
        <authorList>
            <person name="Kondo R."/>
            <person name="Kataoka T."/>
        </authorList>
    </citation>
    <scope>NUCLEOTIDE SEQUENCE [LARGE SCALE GENOMIC DNA]</scope>
    <source>
        <strain evidence="2 3">SYK</strain>
    </source>
</reference>
<dbReference type="Pfam" id="PF10670">
    <property type="entry name" value="DUF4198"/>
    <property type="match status" value="1"/>
</dbReference>
<keyword evidence="1" id="KW-0732">Signal</keyword>
<keyword evidence="3" id="KW-1185">Reference proteome</keyword>
<feature type="chain" id="PRO_5046019977" description="DUF4198 domain-containing protein" evidence="1">
    <location>
        <begin position="23"/>
        <end position="295"/>
    </location>
</feature>
<dbReference type="EMBL" id="AP026709">
    <property type="protein sequence ID" value="BDQ38700.1"/>
    <property type="molecule type" value="Genomic_DNA"/>
</dbReference>